<dbReference type="EMBL" id="SBHS01000020">
    <property type="protein sequence ID" value="TWU73141.1"/>
    <property type="molecule type" value="Genomic_DNA"/>
</dbReference>
<evidence type="ECO:0000313" key="2">
    <source>
        <dbReference type="EMBL" id="TWU73141.1"/>
    </source>
</evidence>
<dbReference type="AlphaFoldDB" id="A0A5C6GA33"/>
<evidence type="ECO:0000313" key="3">
    <source>
        <dbReference type="Proteomes" id="UP000317257"/>
    </source>
</evidence>
<name>A0A5C6GA33_METRR</name>
<sequence length="107" mass="11928">MVHLTPCGDKDEVIQLGLIGSKTVHGFIKPDSTNCYLFAFEDLMIMTEGKFRLRDRVFEFDPESGASLLEQVISGDIDVTGNTAPLDIASTEEKEMMEIVDVARQCR</sequence>
<gene>
    <name evidence="2" type="ORF">ED733_001987</name>
</gene>
<reference evidence="3" key="1">
    <citation type="submission" date="2018-12" db="EMBL/GenBank/DDBJ databases">
        <title>The complete genome of Metarhizium rileyi, a key fungal pathogen of Lepidoptera.</title>
        <authorList>
            <person name="Binneck E."/>
            <person name="Lastra C.C.L."/>
            <person name="Sosa-Gomez D.R."/>
        </authorList>
    </citation>
    <scope>NUCLEOTIDE SEQUENCE [LARGE SCALE GENOMIC DNA]</scope>
    <source>
        <strain evidence="3">Cep018-CH2</strain>
    </source>
</reference>
<evidence type="ECO:0000259" key="1">
    <source>
        <dbReference type="Pfam" id="PF11754"/>
    </source>
</evidence>
<protein>
    <recommendedName>
        <fullName evidence="1">Velvet domain-containing protein</fullName>
    </recommendedName>
</protein>
<accession>A0A5C6GA33</accession>
<dbReference type="Pfam" id="PF11754">
    <property type="entry name" value="Velvet"/>
    <property type="match status" value="1"/>
</dbReference>
<dbReference type="Proteomes" id="UP000317257">
    <property type="component" value="Unassembled WGS sequence"/>
</dbReference>
<proteinExistence type="predicted"/>
<dbReference type="InterPro" id="IPR038491">
    <property type="entry name" value="Velvet_dom_sf"/>
</dbReference>
<comment type="caution">
    <text evidence="2">The sequence shown here is derived from an EMBL/GenBank/DDBJ whole genome shotgun (WGS) entry which is preliminary data.</text>
</comment>
<feature type="domain" description="Velvet" evidence="1">
    <location>
        <begin position="16"/>
        <end position="63"/>
    </location>
</feature>
<organism evidence="2 3">
    <name type="scientific">Metarhizium rileyi (strain RCEF 4871)</name>
    <name type="common">Nomuraea rileyi</name>
    <dbReference type="NCBI Taxonomy" id="1649241"/>
    <lineage>
        <taxon>Eukaryota</taxon>
        <taxon>Fungi</taxon>
        <taxon>Dikarya</taxon>
        <taxon>Ascomycota</taxon>
        <taxon>Pezizomycotina</taxon>
        <taxon>Sordariomycetes</taxon>
        <taxon>Hypocreomycetidae</taxon>
        <taxon>Hypocreales</taxon>
        <taxon>Clavicipitaceae</taxon>
        <taxon>Metarhizium</taxon>
    </lineage>
</organism>
<dbReference type="Gene3D" id="2.60.40.3960">
    <property type="entry name" value="Velvet domain"/>
    <property type="match status" value="1"/>
</dbReference>
<dbReference type="InterPro" id="IPR037525">
    <property type="entry name" value="Velvet_dom"/>
</dbReference>